<keyword evidence="3" id="KW-0808">Transferase</keyword>
<dbReference type="PIRSF" id="PIRSF004776">
    <property type="entry name" value="NadR_NMNAT/RNK"/>
    <property type="match status" value="1"/>
</dbReference>
<dbReference type="PANTHER" id="PTHR37512">
    <property type="entry name" value="TRIFUNCTIONAL NAD BIOSYNTHESIS/REGULATOR PROTEIN NADR"/>
    <property type="match status" value="1"/>
</dbReference>
<protein>
    <submittedName>
        <fullName evidence="3">Multifunctional transcriptional regulator/nicotinamide-nucleotide adenylyltransferase/ribosylnicotinamide kinase</fullName>
    </submittedName>
</protein>
<dbReference type="InterPro" id="IPR014729">
    <property type="entry name" value="Rossmann-like_a/b/a_fold"/>
</dbReference>
<dbReference type="Gene3D" id="3.40.50.300">
    <property type="entry name" value="P-loop containing nucleotide triphosphate hydrolases"/>
    <property type="match status" value="1"/>
</dbReference>
<keyword evidence="3" id="KW-0418">Kinase</keyword>
<keyword evidence="3" id="KW-0548">Nucleotidyltransferase</keyword>
<dbReference type="Proteomes" id="UP000596381">
    <property type="component" value="Segment"/>
</dbReference>
<dbReference type="Pfam" id="PF13521">
    <property type="entry name" value="AAA_28"/>
    <property type="match status" value="1"/>
</dbReference>
<evidence type="ECO:0000259" key="2">
    <source>
        <dbReference type="Pfam" id="PF13521"/>
    </source>
</evidence>
<dbReference type="Pfam" id="PF01467">
    <property type="entry name" value="CTP_transf_like"/>
    <property type="match status" value="1"/>
</dbReference>
<feature type="domain" description="Cytidyltransferase-like" evidence="1">
    <location>
        <begin position="7"/>
        <end position="159"/>
    </location>
</feature>
<dbReference type="InterPro" id="IPR004821">
    <property type="entry name" value="Cyt_trans-like"/>
</dbReference>
<dbReference type="GO" id="GO:0050262">
    <property type="term" value="F:ribosylnicotinamide kinase activity"/>
    <property type="evidence" value="ECO:0007669"/>
    <property type="project" value="InterPro"/>
</dbReference>
<evidence type="ECO:0000313" key="4">
    <source>
        <dbReference type="Proteomes" id="UP000596381"/>
    </source>
</evidence>
<accession>A0A7U0J6N0</accession>
<keyword evidence="4" id="KW-1185">Reference proteome</keyword>
<evidence type="ECO:0000259" key="1">
    <source>
        <dbReference type="Pfam" id="PF01467"/>
    </source>
</evidence>
<reference evidence="3 4" key="1">
    <citation type="submission" date="2020-12" db="EMBL/GenBank/DDBJ databases">
        <title>Genomic characterization of four novel bacteriophages infecting Klebsiella pneumoniae.</title>
        <authorList>
            <person name="Estrada Bonilla B."/>
            <person name="Costa A.R."/>
            <person name="van Rossum T."/>
            <person name="Hagedoorn S."/>
            <person name="Wallinga H."/>
            <person name="Xiao M."/>
            <person name="Song W."/>
            <person name="Haas P.-J."/>
            <person name="Nobrega F.L."/>
            <person name="Brouns S.J.J."/>
        </authorList>
    </citation>
    <scope>NUCLEOTIDE SEQUENCE [LARGE SCALE GENOMIC DNA]</scope>
</reference>
<dbReference type="PANTHER" id="PTHR37512:SF1">
    <property type="entry name" value="NADR_TTD14 AAA DOMAIN-CONTAINING PROTEIN"/>
    <property type="match status" value="1"/>
</dbReference>
<feature type="domain" description="NadR/Ttd14 AAA" evidence="2">
    <location>
        <begin position="179"/>
        <end position="324"/>
    </location>
</feature>
<dbReference type="NCBIfam" id="TIGR00125">
    <property type="entry name" value="cyt_tran_rel"/>
    <property type="match status" value="1"/>
</dbReference>
<dbReference type="EMBL" id="MW394391">
    <property type="protein sequence ID" value="QQV92066.1"/>
    <property type="molecule type" value="Genomic_DNA"/>
</dbReference>
<dbReference type="NCBIfam" id="NF005988">
    <property type="entry name" value="PRK08099.1"/>
    <property type="match status" value="1"/>
</dbReference>
<dbReference type="SUPFAM" id="SSF52374">
    <property type="entry name" value="Nucleotidylyl transferase"/>
    <property type="match status" value="1"/>
</dbReference>
<dbReference type="GO" id="GO:0009435">
    <property type="term" value="P:NAD+ biosynthetic process"/>
    <property type="evidence" value="ECO:0007669"/>
    <property type="project" value="InterPro"/>
</dbReference>
<dbReference type="GO" id="GO:0000309">
    <property type="term" value="F:nicotinamide-nucleotide adenylyltransferase activity"/>
    <property type="evidence" value="ECO:0007669"/>
    <property type="project" value="InterPro"/>
</dbReference>
<dbReference type="InterPro" id="IPR038727">
    <property type="entry name" value="NadR/Ttd14_AAA_dom"/>
</dbReference>
<organism evidence="3 4">
    <name type="scientific">Klebsiella phage vB_KpM_FBKp24</name>
    <dbReference type="NCBI Taxonomy" id="2801834"/>
    <lineage>
        <taxon>Viruses</taxon>
        <taxon>Duplodnaviria</taxon>
        <taxon>Heunggongvirae</taxon>
        <taxon>Uroviricota</taxon>
        <taxon>Caudoviricetes</taxon>
        <taxon>Chimalliviridae</taxon>
        <taxon>Maaswegvirus</taxon>
        <taxon>Maaswegvirus Kp24</taxon>
    </lineage>
</organism>
<dbReference type="InterPro" id="IPR052735">
    <property type="entry name" value="NAD_biosynth-regulator"/>
</dbReference>
<dbReference type="InterPro" id="IPR016429">
    <property type="entry name" value="NAD_NadR"/>
</dbReference>
<gene>
    <name evidence="3" type="ORF">vBKpMFBKp24_278</name>
</gene>
<dbReference type="SUPFAM" id="SSF52540">
    <property type="entry name" value="P-loop containing nucleoside triphosphate hydrolases"/>
    <property type="match status" value="1"/>
</dbReference>
<proteinExistence type="predicted"/>
<evidence type="ECO:0000313" key="3">
    <source>
        <dbReference type="EMBL" id="QQV92066.1"/>
    </source>
</evidence>
<sequence>MFDLGVVIGKFAPLTLGHINLITEAAVQSKHVLVVLSHDQRWLDKQSPRDQQVLNFKNRLRWLQQTYADTEHVTIDFIDEASVPEYPNGWQEYAALLGAKIFSEAGKLAAKHSQAQSIAIFSSELDYDEKYKTHLGFVEHVIVDSERTRVPISATKVRDNLYANWEYLPSIVRKDYCLRVVVMGVESAGKSNLVKNLAKLYNTSWVEEYGRTYCETVLAGSELTLRSSDYPLIAYRHKELEEEALRTSNRLCFVDTNAFVTEYYHRLYEGKPNPIVSAIAAEEHYDLVLILSPEVPWVDDGLRLNPDREKTDGLFQQMLLEFKNQTPRGRTVFITGDSYKGRLDQARAAVDQLLAFNEGFLGWDAVRKDEPGKFQTAPSDGSITTLIQAMVDSVEDRCHHKSSD</sequence>
<dbReference type="InterPro" id="IPR027417">
    <property type="entry name" value="P-loop_NTPase"/>
</dbReference>
<name>A0A7U0J6N0_9CAUD</name>
<dbReference type="Gene3D" id="3.40.50.620">
    <property type="entry name" value="HUPs"/>
    <property type="match status" value="1"/>
</dbReference>